<keyword evidence="7 8" id="KW-0131">Cell cycle</keyword>
<keyword evidence="7 8" id="KW-0133">Cell shape</keyword>
<comment type="catalytic activity">
    <reaction evidence="7 8">
        <text>UDP-N-acetyl-alpha-D-muramoyl-L-alanine + D-glutamate + ATP = UDP-N-acetyl-alpha-D-muramoyl-L-alanyl-D-glutamate + ADP + phosphate + H(+)</text>
        <dbReference type="Rhea" id="RHEA:16429"/>
        <dbReference type="ChEBI" id="CHEBI:15378"/>
        <dbReference type="ChEBI" id="CHEBI:29986"/>
        <dbReference type="ChEBI" id="CHEBI:30616"/>
        <dbReference type="ChEBI" id="CHEBI:43474"/>
        <dbReference type="ChEBI" id="CHEBI:83898"/>
        <dbReference type="ChEBI" id="CHEBI:83900"/>
        <dbReference type="ChEBI" id="CHEBI:456216"/>
        <dbReference type="EC" id="6.3.2.9"/>
    </reaction>
</comment>
<dbReference type="InterPro" id="IPR005762">
    <property type="entry name" value="MurD"/>
</dbReference>
<gene>
    <name evidence="7" type="primary">murD</name>
    <name evidence="11" type="ORF">JYB87_01665</name>
</gene>
<dbReference type="InterPro" id="IPR036615">
    <property type="entry name" value="Mur_ligase_C_dom_sf"/>
</dbReference>
<dbReference type="InterPro" id="IPR013221">
    <property type="entry name" value="Mur_ligase_cen"/>
</dbReference>
<name>A0ABX7QRA8_9GAMM</name>
<dbReference type="NCBIfam" id="TIGR01087">
    <property type="entry name" value="murD"/>
    <property type="match status" value="1"/>
</dbReference>
<dbReference type="Gene3D" id="3.40.50.720">
    <property type="entry name" value="NAD(P)-binding Rossmann-like Domain"/>
    <property type="match status" value="1"/>
</dbReference>
<dbReference type="InterPro" id="IPR004101">
    <property type="entry name" value="Mur_ligase_C"/>
</dbReference>
<dbReference type="RefSeq" id="WP_207355197.1">
    <property type="nucleotide sequence ID" value="NZ_CP071503.1"/>
</dbReference>
<keyword evidence="5 7" id="KW-0547">Nucleotide-binding</keyword>
<dbReference type="Pfam" id="PF08245">
    <property type="entry name" value="Mur_ligase_M"/>
    <property type="match status" value="1"/>
</dbReference>
<dbReference type="Gene3D" id="3.40.1190.10">
    <property type="entry name" value="Mur-like, catalytic domain"/>
    <property type="match status" value="1"/>
</dbReference>
<dbReference type="Gene3D" id="3.90.190.20">
    <property type="entry name" value="Mur ligase, C-terminal domain"/>
    <property type="match status" value="1"/>
</dbReference>
<feature type="domain" description="Mur ligase C-terminal" evidence="9">
    <location>
        <begin position="302"/>
        <end position="413"/>
    </location>
</feature>
<keyword evidence="4 7" id="KW-0436">Ligase</keyword>
<keyword evidence="7 8" id="KW-0573">Peptidoglycan synthesis</keyword>
<evidence type="ECO:0000259" key="9">
    <source>
        <dbReference type="Pfam" id="PF02875"/>
    </source>
</evidence>
<dbReference type="Pfam" id="PF21799">
    <property type="entry name" value="MurD-like_N"/>
    <property type="match status" value="1"/>
</dbReference>
<comment type="function">
    <text evidence="7 8">Cell wall formation. Catalyzes the addition of glutamate to the nucleotide precursor UDP-N-acetylmuramoyl-L-alanine (UMA).</text>
</comment>
<dbReference type="SUPFAM" id="SSF53244">
    <property type="entry name" value="MurD-like peptide ligases, peptide-binding domain"/>
    <property type="match status" value="1"/>
</dbReference>
<evidence type="ECO:0000256" key="8">
    <source>
        <dbReference type="RuleBase" id="RU003664"/>
    </source>
</evidence>
<feature type="binding site" evidence="7">
    <location>
        <begin position="116"/>
        <end position="122"/>
    </location>
    <ligand>
        <name>ATP</name>
        <dbReference type="ChEBI" id="CHEBI:30616"/>
    </ligand>
</feature>
<dbReference type="EMBL" id="CP071503">
    <property type="protein sequence ID" value="QSX33991.1"/>
    <property type="molecule type" value="Genomic_DNA"/>
</dbReference>
<keyword evidence="7 8" id="KW-0132">Cell division</keyword>
<keyword evidence="3 7" id="KW-0963">Cytoplasm</keyword>
<proteinExistence type="inferred from homology"/>
<dbReference type="SUPFAM" id="SSF53623">
    <property type="entry name" value="MurD-like peptide ligases, catalytic domain"/>
    <property type="match status" value="1"/>
</dbReference>
<dbReference type="HAMAP" id="MF_00639">
    <property type="entry name" value="MurD"/>
    <property type="match status" value="1"/>
</dbReference>
<dbReference type="Proteomes" id="UP000662770">
    <property type="component" value="Chromosome"/>
</dbReference>
<sequence>MTQRYSHIVMGLGATGKSVVRYLVSQGITPLVMDSRRNPPGLADIKREFPQLECRVGGFDCRALVQAEQIIISPGIPMDTPEVRVALDMDIEVIGDVELFARAIAHRAPCVLAITGSNGKSTVTTLVGEMLKEAGMNVAIGGNLGVPALELLEQNANFYVLELSSFQLETTHSLNCIAATCLNISEDHMDRYSDLEAYRRAKLHLYDQTRLAVFNRDDEQTAPLSPMNIVSFGLGNPDGDDWGITDGKVVHGSSEIMNIADIALLGSHNHANVLAAMALADAAGVDKVAMANVAKSFTGLRHRCELVSSKNGVRWVNDSKATNVGSTLAALNGFSDYLGDIILIAGGDGKGADFSQLEDALAGVSTLITLGRDGDKIAAQKKGAIKVANMAEAVAKAAELANSGDIVLLSPACASLDMYPNFMARGDDFCARVEALDEQ</sequence>
<evidence type="ECO:0000313" key="12">
    <source>
        <dbReference type="Proteomes" id="UP000662770"/>
    </source>
</evidence>
<protein>
    <recommendedName>
        <fullName evidence="7 8">UDP-N-acetylmuramoylalanine--D-glutamate ligase</fullName>
        <ecNumber evidence="7 8">6.3.2.9</ecNumber>
    </recommendedName>
    <alternativeName>
        <fullName evidence="7">D-glutamic acid-adding enzyme</fullName>
    </alternativeName>
    <alternativeName>
        <fullName evidence="7">UDP-N-acetylmuramoyl-L-alanyl-D-glutamate synthetase</fullName>
    </alternativeName>
</protein>
<dbReference type="PANTHER" id="PTHR43692:SF1">
    <property type="entry name" value="UDP-N-ACETYLMURAMOYLALANINE--D-GLUTAMATE LIGASE"/>
    <property type="match status" value="1"/>
</dbReference>
<evidence type="ECO:0000256" key="7">
    <source>
        <dbReference type="HAMAP-Rule" id="MF_00639"/>
    </source>
</evidence>
<evidence type="ECO:0000256" key="5">
    <source>
        <dbReference type="ARBA" id="ARBA00022741"/>
    </source>
</evidence>
<comment type="pathway">
    <text evidence="2 7 8">Cell wall biogenesis; peptidoglycan biosynthesis.</text>
</comment>
<comment type="similarity">
    <text evidence="7">Belongs to the MurCDEF family.</text>
</comment>
<dbReference type="Pfam" id="PF02875">
    <property type="entry name" value="Mur_ligase_C"/>
    <property type="match status" value="1"/>
</dbReference>
<organism evidence="11 12">
    <name type="scientific">Shewanella avicenniae</name>
    <dbReference type="NCBI Taxonomy" id="2814294"/>
    <lineage>
        <taxon>Bacteria</taxon>
        <taxon>Pseudomonadati</taxon>
        <taxon>Pseudomonadota</taxon>
        <taxon>Gammaproteobacteria</taxon>
        <taxon>Alteromonadales</taxon>
        <taxon>Shewanellaceae</taxon>
        <taxon>Shewanella</taxon>
    </lineage>
</organism>
<dbReference type="PANTHER" id="PTHR43692">
    <property type="entry name" value="UDP-N-ACETYLMURAMOYLALANINE--D-GLUTAMATE LIGASE"/>
    <property type="match status" value="1"/>
</dbReference>
<evidence type="ECO:0000256" key="1">
    <source>
        <dbReference type="ARBA" id="ARBA00004496"/>
    </source>
</evidence>
<evidence type="ECO:0000256" key="4">
    <source>
        <dbReference type="ARBA" id="ARBA00022598"/>
    </source>
</evidence>
<dbReference type="GO" id="GO:0008764">
    <property type="term" value="F:UDP-N-acetylmuramoylalanine-D-glutamate ligase activity"/>
    <property type="evidence" value="ECO:0007669"/>
    <property type="project" value="UniProtKB-EC"/>
</dbReference>
<reference evidence="11 12" key="1">
    <citation type="submission" date="2021-03" db="EMBL/GenBank/DDBJ databases">
        <title>Novel species identification of genus Shewanella.</title>
        <authorList>
            <person name="Liu G."/>
            <person name="Zhang Q."/>
        </authorList>
    </citation>
    <scope>NUCLEOTIDE SEQUENCE [LARGE SCALE GENOMIC DNA]</scope>
    <source>
        <strain evidence="11 12">FJAT-51800</strain>
    </source>
</reference>
<dbReference type="EC" id="6.3.2.9" evidence="7 8"/>
<evidence type="ECO:0000256" key="2">
    <source>
        <dbReference type="ARBA" id="ARBA00004752"/>
    </source>
</evidence>
<keyword evidence="6 7" id="KW-0067">ATP-binding</keyword>
<evidence type="ECO:0000259" key="10">
    <source>
        <dbReference type="Pfam" id="PF08245"/>
    </source>
</evidence>
<dbReference type="InterPro" id="IPR036565">
    <property type="entry name" value="Mur-like_cat_sf"/>
</dbReference>
<comment type="subcellular location">
    <subcellularLocation>
        <location evidence="1 7 8">Cytoplasm</location>
    </subcellularLocation>
</comment>
<evidence type="ECO:0000313" key="11">
    <source>
        <dbReference type="EMBL" id="QSX33991.1"/>
    </source>
</evidence>
<keyword evidence="12" id="KW-1185">Reference proteome</keyword>
<evidence type="ECO:0000256" key="6">
    <source>
        <dbReference type="ARBA" id="ARBA00022840"/>
    </source>
</evidence>
<feature type="domain" description="Mur ligase central" evidence="10">
    <location>
        <begin position="114"/>
        <end position="280"/>
    </location>
</feature>
<dbReference type="SUPFAM" id="SSF51984">
    <property type="entry name" value="MurCD N-terminal domain"/>
    <property type="match status" value="1"/>
</dbReference>
<evidence type="ECO:0000256" key="3">
    <source>
        <dbReference type="ARBA" id="ARBA00022490"/>
    </source>
</evidence>
<accession>A0ABX7QRA8</accession>
<keyword evidence="7 8" id="KW-0961">Cell wall biogenesis/degradation</keyword>